<keyword evidence="2" id="KW-0472">Membrane</keyword>
<evidence type="ECO:0000313" key="4">
    <source>
        <dbReference type="EMBL" id="KAJ9176973.1"/>
    </source>
</evidence>
<protein>
    <recommendedName>
        <fullName evidence="3">FAS1 domain-containing protein</fullName>
    </recommendedName>
</protein>
<comment type="caution">
    <text evidence="4">The sequence shown here is derived from an EMBL/GenBank/DDBJ whole genome shotgun (WGS) entry which is preliminary data.</text>
</comment>
<dbReference type="PROSITE" id="PS50213">
    <property type="entry name" value="FAS1"/>
    <property type="match status" value="1"/>
</dbReference>
<proteinExistence type="inferred from homology"/>
<keyword evidence="2" id="KW-0812">Transmembrane</keyword>
<dbReference type="InterPro" id="IPR000782">
    <property type="entry name" value="FAS1_domain"/>
</dbReference>
<dbReference type="SUPFAM" id="SSF82153">
    <property type="entry name" value="FAS1 domain"/>
    <property type="match status" value="2"/>
</dbReference>
<feature type="transmembrane region" description="Helical" evidence="2">
    <location>
        <begin position="12"/>
        <end position="29"/>
    </location>
</feature>
<evidence type="ECO:0000313" key="5">
    <source>
        <dbReference type="Proteomes" id="UP001174677"/>
    </source>
</evidence>
<comment type="similarity">
    <text evidence="1">Belongs to the fasciclin-like AGP family.</text>
</comment>
<reference evidence="4" key="1">
    <citation type="journal article" date="2023" name="Plant Biotechnol. J.">
        <title>Chromosome-level wild Hevea brasiliensis genome provides new tools for genomic-assisted breeding and valuable loci to elevate rubber yield.</title>
        <authorList>
            <person name="Cheng H."/>
            <person name="Song X."/>
            <person name="Hu Y."/>
            <person name="Wu T."/>
            <person name="Yang Q."/>
            <person name="An Z."/>
            <person name="Feng S."/>
            <person name="Deng Z."/>
            <person name="Wu W."/>
            <person name="Zeng X."/>
            <person name="Tu M."/>
            <person name="Wang X."/>
            <person name="Huang H."/>
        </authorList>
    </citation>
    <scope>NUCLEOTIDE SEQUENCE</scope>
    <source>
        <strain evidence="4">MT/VB/25A 57/8</strain>
    </source>
</reference>
<evidence type="ECO:0000256" key="2">
    <source>
        <dbReference type="SAM" id="Phobius"/>
    </source>
</evidence>
<accession>A0ABQ9MAQ0</accession>
<dbReference type="Gene3D" id="2.30.180.10">
    <property type="entry name" value="FAS1 domain"/>
    <property type="match status" value="1"/>
</dbReference>
<evidence type="ECO:0000259" key="3">
    <source>
        <dbReference type="PROSITE" id="PS50213"/>
    </source>
</evidence>
<organism evidence="4 5">
    <name type="scientific">Hevea brasiliensis</name>
    <name type="common">Para rubber tree</name>
    <name type="synonym">Siphonia brasiliensis</name>
    <dbReference type="NCBI Taxonomy" id="3981"/>
    <lineage>
        <taxon>Eukaryota</taxon>
        <taxon>Viridiplantae</taxon>
        <taxon>Streptophyta</taxon>
        <taxon>Embryophyta</taxon>
        <taxon>Tracheophyta</taxon>
        <taxon>Spermatophyta</taxon>
        <taxon>Magnoliopsida</taxon>
        <taxon>eudicotyledons</taxon>
        <taxon>Gunneridae</taxon>
        <taxon>Pentapetalae</taxon>
        <taxon>rosids</taxon>
        <taxon>fabids</taxon>
        <taxon>Malpighiales</taxon>
        <taxon>Euphorbiaceae</taxon>
        <taxon>Crotonoideae</taxon>
        <taxon>Micrandreae</taxon>
        <taxon>Hevea</taxon>
    </lineage>
</organism>
<feature type="domain" description="FAS1" evidence="3">
    <location>
        <begin position="199"/>
        <end position="344"/>
    </location>
</feature>
<dbReference type="EMBL" id="JARPOI010000007">
    <property type="protein sequence ID" value="KAJ9176973.1"/>
    <property type="molecule type" value="Genomic_DNA"/>
</dbReference>
<keyword evidence="2" id="KW-1133">Transmembrane helix</keyword>
<dbReference type="PANTHER" id="PTHR33985:SF19">
    <property type="entry name" value="FASCICLIN-LIKE ARABINOGALACTAN PROTEIN 21"/>
    <property type="match status" value="1"/>
</dbReference>
<gene>
    <name evidence="4" type="ORF">P3X46_012231</name>
</gene>
<dbReference type="PANTHER" id="PTHR33985">
    <property type="entry name" value="OS02G0491300 PROTEIN-RELATED"/>
    <property type="match status" value="1"/>
</dbReference>
<keyword evidence="5" id="KW-1185">Reference proteome</keyword>
<dbReference type="Pfam" id="PF02469">
    <property type="entry name" value="Fasciclin"/>
    <property type="match status" value="1"/>
</dbReference>
<name>A0ABQ9MAQ0_HEVBR</name>
<dbReference type="InterPro" id="IPR052806">
    <property type="entry name" value="Fasciclin-like_AGP"/>
</dbReference>
<sequence length="354" mass="38910">MAFCYRWWHAPIYFTISVVLAFIAISTALNSPSSYDTTPPTRPISHHLSLNASIALRRSGFNIMSTLLLISPEIFLLSPSSTIFAIKDSSLVNASLPPWFLKHLLQYHTSPLIFTMDDLLKKPQGSCFPTLLRPKNVAVTKVGAKERLVEINHVLVSHPDIFIEGNVAIHGVLGPFSSLGSQDFGKNWDSIRAPICDANSSLVLDVSDTKNLVEWTRIVRLLSSNGFVSFAIGLNSVLAGILEDYRGLNSVTIFAPPELAFVASPSPMLDKIVRLHILPQRVTFSQLALLPGKTMLRTLLPNQELEITGDFNITKVLAINGVEIAVPEILSSKKFMVHGISQAFKVAELPTTSR</sequence>
<dbReference type="SMART" id="SM00554">
    <property type="entry name" value="FAS1"/>
    <property type="match status" value="2"/>
</dbReference>
<dbReference type="Proteomes" id="UP001174677">
    <property type="component" value="Chromosome 7"/>
</dbReference>
<evidence type="ECO:0000256" key="1">
    <source>
        <dbReference type="ARBA" id="ARBA00007843"/>
    </source>
</evidence>
<dbReference type="InterPro" id="IPR036378">
    <property type="entry name" value="FAS1_dom_sf"/>
</dbReference>